<accession>A0A835JG71</accession>
<sequence>MLIVLDIKPNINRKKRPPLLYQVLTKGISASYAFGICAEALLEILNQASDSTRKFKLNESNRQTFVILINQSDAGYSRKIRPVLEEEIRTHQANS</sequence>
<evidence type="ECO:0000313" key="2">
    <source>
        <dbReference type="Proteomes" id="UP000657918"/>
    </source>
</evidence>
<dbReference type="EMBL" id="JADGMS010000014">
    <property type="protein sequence ID" value="KAF9668831.1"/>
    <property type="molecule type" value="Genomic_DNA"/>
</dbReference>
<dbReference type="AlphaFoldDB" id="A0A835JG71"/>
<name>A0A835JG71_9ROSI</name>
<organism evidence="1 2">
    <name type="scientific">Salix dunnii</name>
    <dbReference type="NCBI Taxonomy" id="1413687"/>
    <lineage>
        <taxon>Eukaryota</taxon>
        <taxon>Viridiplantae</taxon>
        <taxon>Streptophyta</taxon>
        <taxon>Embryophyta</taxon>
        <taxon>Tracheophyta</taxon>
        <taxon>Spermatophyta</taxon>
        <taxon>Magnoliopsida</taxon>
        <taxon>eudicotyledons</taxon>
        <taxon>Gunneridae</taxon>
        <taxon>Pentapetalae</taxon>
        <taxon>rosids</taxon>
        <taxon>fabids</taxon>
        <taxon>Malpighiales</taxon>
        <taxon>Salicaceae</taxon>
        <taxon>Saliceae</taxon>
        <taxon>Salix</taxon>
    </lineage>
</organism>
<keyword evidence="2" id="KW-1185">Reference proteome</keyword>
<reference evidence="1 2" key="1">
    <citation type="submission" date="2020-10" db="EMBL/GenBank/DDBJ databases">
        <title>Plant Genome Project.</title>
        <authorList>
            <person name="Zhang R.-G."/>
        </authorList>
    </citation>
    <scope>NUCLEOTIDE SEQUENCE [LARGE SCALE GENOMIC DNA]</scope>
    <source>
        <strain evidence="1">FAFU-HL-1</strain>
        <tissue evidence="1">Leaf</tissue>
    </source>
</reference>
<protein>
    <submittedName>
        <fullName evidence="1">Uncharacterized protein</fullName>
    </submittedName>
</protein>
<dbReference type="Proteomes" id="UP000657918">
    <property type="component" value="Unassembled WGS sequence"/>
</dbReference>
<proteinExistence type="predicted"/>
<comment type="caution">
    <text evidence="1">The sequence shown here is derived from an EMBL/GenBank/DDBJ whole genome shotgun (WGS) entry which is preliminary data.</text>
</comment>
<gene>
    <name evidence="1" type="ORF">SADUNF_Sadunf14G0044200</name>
</gene>
<evidence type="ECO:0000313" key="1">
    <source>
        <dbReference type="EMBL" id="KAF9668831.1"/>
    </source>
</evidence>